<dbReference type="EMBL" id="BPLR01018432">
    <property type="protein sequence ID" value="GIY99556.1"/>
    <property type="molecule type" value="Genomic_DNA"/>
</dbReference>
<proteinExistence type="predicted"/>
<protein>
    <submittedName>
        <fullName evidence="1">Uncharacterized protein</fullName>
    </submittedName>
</protein>
<name>A0AAV4Y011_CAEEX</name>
<organism evidence="1 2">
    <name type="scientific">Caerostris extrusa</name>
    <name type="common">Bark spider</name>
    <name type="synonym">Caerostris bankana</name>
    <dbReference type="NCBI Taxonomy" id="172846"/>
    <lineage>
        <taxon>Eukaryota</taxon>
        <taxon>Metazoa</taxon>
        <taxon>Ecdysozoa</taxon>
        <taxon>Arthropoda</taxon>
        <taxon>Chelicerata</taxon>
        <taxon>Arachnida</taxon>
        <taxon>Araneae</taxon>
        <taxon>Araneomorphae</taxon>
        <taxon>Entelegynae</taxon>
        <taxon>Araneoidea</taxon>
        <taxon>Araneidae</taxon>
        <taxon>Caerostris</taxon>
    </lineage>
</organism>
<dbReference type="AlphaFoldDB" id="A0AAV4Y011"/>
<reference evidence="1 2" key="1">
    <citation type="submission" date="2021-06" db="EMBL/GenBank/DDBJ databases">
        <title>Caerostris extrusa draft genome.</title>
        <authorList>
            <person name="Kono N."/>
            <person name="Arakawa K."/>
        </authorList>
    </citation>
    <scope>NUCLEOTIDE SEQUENCE [LARGE SCALE GENOMIC DNA]</scope>
</reference>
<gene>
    <name evidence="1" type="ORF">CEXT_692371</name>
</gene>
<keyword evidence="2" id="KW-1185">Reference proteome</keyword>
<sequence length="118" mass="13244">MNARNTNQARRKRTPVSRLKSMLILLRTSINPVTCRSSLVLSRNNRSRRGIIYQEVHANRDLAVKGTVVASPSQCLASIPVCEVDHVNYASFSMRFGVIIKLRNRSCPEFSPLLSISC</sequence>
<dbReference type="Proteomes" id="UP001054945">
    <property type="component" value="Unassembled WGS sequence"/>
</dbReference>
<evidence type="ECO:0000313" key="2">
    <source>
        <dbReference type="Proteomes" id="UP001054945"/>
    </source>
</evidence>
<evidence type="ECO:0000313" key="1">
    <source>
        <dbReference type="EMBL" id="GIY99556.1"/>
    </source>
</evidence>
<accession>A0AAV4Y011</accession>
<comment type="caution">
    <text evidence="1">The sequence shown here is derived from an EMBL/GenBank/DDBJ whole genome shotgun (WGS) entry which is preliminary data.</text>
</comment>